<dbReference type="Gene3D" id="3.30.70.1400">
    <property type="entry name" value="Aminomethyltransferase beta-barrel domains"/>
    <property type="match status" value="1"/>
</dbReference>
<comment type="caution">
    <text evidence="1">The sequence shown here is derived from an EMBL/GenBank/DDBJ whole genome shotgun (WGS) entry which is preliminary data.</text>
</comment>
<dbReference type="Gene3D" id="3.30.70.1630">
    <property type="match status" value="1"/>
</dbReference>
<dbReference type="OrthoDB" id="9796287at2"/>
<protein>
    <submittedName>
        <fullName evidence="1">Glycine cleavage T protein</fullName>
    </submittedName>
</protein>
<dbReference type="RefSeq" id="WP_058502724.1">
    <property type="nucleotide sequence ID" value="NZ_CAAAJA010000042.1"/>
</dbReference>
<gene>
    <name evidence="1" type="ORF">Lisr_2432</name>
</gene>
<dbReference type="PANTHER" id="PTHR22602">
    <property type="entry name" value="TRANSFERASE CAF17, MITOCHONDRIAL-RELATED"/>
    <property type="match status" value="1"/>
</dbReference>
<proteinExistence type="predicted"/>
<organism evidence="1 2">
    <name type="scientific">Legionella israelensis</name>
    <dbReference type="NCBI Taxonomy" id="454"/>
    <lineage>
        <taxon>Bacteria</taxon>
        <taxon>Pseudomonadati</taxon>
        <taxon>Pseudomonadota</taxon>
        <taxon>Gammaproteobacteria</taxon>
        <taxon>Legionellales</taxon>
        <taxon>Legionellaceae</taxon>
        <taxon>Legionella</taxon>
    </lineage>
</organism>
<evidence type="ECO:0000313" key="2">
    <source>
        <dbReference type="Proteomes" id="UP000054761"/>
    </source>
</evidence>
<dbReference type="NCBIfam" id="TIGR03317">
    <property type="entry name" value="ygfZ_signature"/>
    <property type="match status" value="1"/>
</dbReference>
<dbReference type="InterPro" id="IPR045179">
    <property type="entry name" value="YgfZ/GcvT"/>
</dbReference>
<keyword evidence="2" id="KW-1185">Reference proteome</keyword>
<name>A0A0W0V3P3_9GAMM</name>
<dbReference type="Gene3D" id="2.40.30.160">
    <property type="match status" value="1"/>
</dbReference>
<accession>A0A0W0V3P3</accession>
<dbReference type="SUPFAM" id="SSF103025">
    <property type="entry name" value="Folate-binding domain"/>
    <property type="match status" value="1"/>
</dbReference>
<sequence>MIERKETYSINSRSLSMFFPLTEDITLEKNRNYLFDLSYMRILKVRGEKSAEFLQGQLSCDTNQVTEQTMRQGAMCNLKGRILALLDVFYYQGLNLLLPADLCESTQKSLQKAALFSKVNLEQDSHFNIYGFYYQNPSDLKPCEIPASCSKYQMIQSSDINGYHLGQGLFIFFVSGQQKQVELLESFNNENKQRRSSLAWHRLILSHGFVNIYPETRGLFLPHRLDLHHHGYLNFEKGCYKGQEIIARTHYKAKLKHELKLFTVETSEALFSNQKIFDETGKKEVGELVDYSPVDKEQFLVALSLLVERTNPVWFERHDNPVDIYEYSPP</sequence>
<dbReference type="PANTHER" id="PTHR22602:SF0">
    <property type="entry name" value="TRANSFERASE CAF17, MITOCHONDRIAL-RELATED"/>
    <property type="match status" value="1"/>
</dbReference>
<evidence type="ECO:0000313" key="1">
    <source>
        <dbReference type="EMBL" id="KTD14724.1"/>
    </source>
</evidence>
<dbReference type="Proteomes" id="UP000054761">
    <property type="component" value="Unassembled WGS sequence"/>
</dbReference>
<dbReference type="PATRIC" id="fig|454.4.peg.2658"/>
<dbReference type="InterPro" id="IPR017703">
    <property type="entry name" value="YgfZ/GCV_T_CS"/>
</dbReference>
<dbReference type="EMBL" id="LNYH01000148">
    <property type="protein sequence ID" value="KTD14724.1"/>
    <property type="molecule type" value="Genomic_DNA"/>
</dbReference>
<dbReference type="AlphaFoldDB" id="A0A0W0V3P3"/>
<dbReference type="GO" id="GO:0016226">
    <property type="term" value="P:iron-sulfur cluster assembly"/>
    <property type="evidence" value="ECO:0007669"/>
    <property type="project" value="TreeGrafter"/>
</dbReference>
<reference evidence="1 2" key="1">
    <citation type="submission" date="2015-11" db="EMBL/GenBank/DDBJ databases">
        <title>Genomic analysis of 38 Legionella species identifies large and diverse effector repertoires.</title>
        <authorList>
            <person name="Burstein D."/>
            <person name="Amaro F."/>
            <person name="Zusman T."/>
            <person name="Lifshitz Z."/>
            <person name="Cohen O."/>
            <person name="Gilbert J.A."/>
            <person name="Pupko T."/>
            <person name="Shuman H.A."/>
            <person name="Segal G."/>
        </authorList>
    </citation>
    <scope>NUCLEOTIDE SEQUENCE [LARGE SCALE GENOMIC DNA]</scope>
    <source>
        <strain evidence="1 2">Bercovier 4</strain>
    </source>
</reference>
<dbReference type="STRING" id="454.Lisr_2432"/>